<dbReference type="STRING" id="1549748.WH95_01145"/>
<evidence type="ECO:0000259" key="2">
    <source>
        <dbReference type="Pfam" id="PF20432"/>
    </source>
</evidence>
<dbReference type="InterPro" id="IPR046847">
    <property type="entry name" value="Xre-like_HTH"/>
</dbReference>
<sequence length="139" mass="15424">MYATEYALLGGDTQVMSTTESSLNVIRKGLPVSMVDQAVSVLHLPKGELVPLIGANLRSLQRKKDSDHLTPQQSEHTLAIISVLTNATEYFEDQKIALNWMKTPQVIFGNKTAFEYLDTMSGISFVNDVLNRMKFGMTA</sequence>
<keyword evidence="4" id="KW-1185">Reference proteome</keyword>
<proteinExistence type="predicted"/>
<accession>A0A0M2RAP4</accession>
<dbReference type="Pfam" id="PF09722">
    <property type="entry name" value="Xre_MbcA_ParS_C"/>
    <property type="match status" value="1"/>
</dbReference>
<dbReference type="GO" id="GO:0003677">
    <property type="term" value="F:DNA binding"/>
    <property type="evidence" value="ECO:0007669"/>
    <property type="project" value="InterPro"/>
</dbReference>
<gene>
    <name evidence="3" type="ORF">WH95_01145</name>
</gene>
<dbReference type="OrthoDB" id="5918037at2"/>
<dbReference type="AlphaFoldDB" id="A0A0M2RAP4"/>
<evidence type="ECO:0000313" key="4">
    <source>
        <dbReference type="Proteomes" id="UP000034491"/>
    </source>
</evidence>
<dbReference type="Pfam" id="PF20432">
    <property type="entry name" value="Xre-like-HTH"/>
    <property type="match status" value="1"/>
</dbReference>
<dbReference type="EMBL" id="LANI01000001">
    <property type="protein sequence ID" value="KKJ78716.1"/>
    <property type="molecule type" value="Genomic_DNA"/>
</dbReference>
<organism evidence="3 4">
    <name type="scientific">Kiloniella litopenaei</name>
    <dbReference type="NCBI Taxonomy" id="1549748"/>
    <lineage>
        <taxon>Bacteria</taxon>
        <taxon>Pseudomonadati</taxon>
        <taxon>Pseudomonadota</taxon>
        <taxon>Alphaproteobacteria</taxon>
        <taxon>Rhodospirillales</taxon>
        <taxon>Kiloniellaceae</taxon>
        <taxon>Kiloniella</taxon>
    </lineage>
</organism>
<dbReference type="InterPro" id="IPR011979">
    <property type="entry name" value="Antitox_Xre"/>
</dbReference>
<dbReference type="Proteomes" id="UP000034491">
    <property type="component" value="Unassembled WGS sequence"/>
</dbReference>
<feature type="domain" description="Antitoxin Xre-like helix-turn-helix" evidence="2">
    <location>
        <begin position="25"/>
        <end position="80"/>
    </location>
</feature>
<dbReference type="RefSeq" id="WP_046501828.1">
    <property type="nucleotide sequence ID" value="NZ_LANI01000001.1"/>
</dbReference>
<protein>
    <submittedName>
        <fullName evidence="3">Uncharacterized protein</fullName>
    </submittedName>
</protein>
<comment type="caution">
    <text evidence="3">The sequence shown here is derived from an EMBL/GenBank/DDBJ whole genome shotgun (WGS) entry which is preliminary data.</text>
</comment>
<feature type="domain" description="Antitoxin Xre/MbcA/ParS-like toxin-binding" evidence="1">
    <location>
        <begin position="87"/>
        <end position="136"/>
    </location>
</feature>
<dbReference type="NCBIfam" id="TIGR02293">
    <property type="entry name" value="TAS_TIGR02293"/>
    <property type="match status" value="1"/>
</dbReference>
<dbReference type="InterPro" id="IPR024467">
    <property type="entry name" value="Xre/MbcA/ParS-like_toxin-bd"/>
</dbReference>
<evidence type="ECO:0000259" key="1">
    <source>
        <dbReference type="Pfam" id="PF09722"/>
    </source>
</evidence>
<reference evidence="3 4" key="1">
    <citation type="submission" date="2015-03" db="EMBL/GenBank/DDBJ databases">
        <title>Genome sequence of Kiloniella sp. P1-1, isolated from the gut microflora of Pacific white shrimp, Penaeus vannamei.</title>
        <authorList>
            <person name="Shao Z."/>
            <person name="Wang L."/>
            <person name="Li X."/>
        </authorList>
    </citation>
    <scope>NUCLEOTIDE SEQUENCE [LARGE SCALE GENOMIC DNA]</scope>
    <source>
        <strain evidence="3 4">P1-1</strain>
    </source>
</reference>
<evidence type="ECO:0000313" key="3">
    <source>
        <dbReference type="EMBL" id="KKJ78716.1"/>
    </source>
</evidence>
<name>A0A0M2RAP4_9PROT</name>